<dbReference type="EMBL" id="AFYH01059756">
    <property type="status" value="NOT_ANNOTATED_CDS"/>
    <property type="molecule type" value="Genomic_DNA"/>
</dbReference>
<dbReference type="InterPro" id="IPR036770">
    <property type="entry name" value="Ankyrin_rpt-contain_sf"/>
</dbReference>
<dbReference type="FunFam" id="1.25.40.20:FF:000093">
    <property type="entry name" value="ankyrin repeat domain-containing protein 2"/>
    <property type="match status" value="1"/>
</dbReference>
<dbReference type="AlphaFoldDB" id="H3ARH1"/>
<evidence type="ECO:0000256" key="2">
    <source>
        <dbReference type="ARBA" id="ARBA00022737"/>
    </source>
</evidence>
<evidence type="ECO:0000313" key="7">
    <source>
        <dbReference type="Proteomes" id="UP000008672"/>
    </source>
</evidence>
<dbReference type="PROSITE" id="PS50297">
    <property type="entry name" value="ANK_REP_REGION"/>
    <property type="match status" value="4"/>
</dbReference>
<dbReference type="GO" id="GO:0006357">
    <property type="term" value="P:regulation of transcription by RNA polymerase II"/>
    <property type="evidence" value="ECO:0007669"/>
    <property type="project" value="TreeGrafter"/>
</dbReference>
<dbReference type="Bgee" id="ENSLACG00000010775">
    <property type="expression patterns" value="Expressed in mesonephros and 4 other cell types or tissues"/>
</dbReference>
<keyword evidence="7" id="KW-1185">Reference proteome</keyword>
<evidence type="ECO:0000256" key="3">
    <source>
        <dbReference type="ARBA" id="ARBA00023043"/>
    </source>
</evidence>
<feature type="repeat" description="ANK" evidence="5">
    <location>
        <begin position="180"/>
        <end position="212"/>
    </location>
</feature>
<dbReference type="EMBL" id="AFYH01059757">
    <property type="status" value="NOT_ANNOTATED_CDS"/>
    <property type="molecule type" value="Genomic_DNA"/>
</dbReference>
<dbReference type="SMART" id="SM00248">
    <property type="entry name" value="ANK"/>
    <property type="match status" value="5"/>
</dbReference>
<dbReference type="Proteomes" id="UP000008672">
    <property type="component" value="Unassembled WGS sequence"/>
</dbReference>
<dbReference type="InParanoid" id="H3ARH1"/>
<dbReference type="EMBL" id="AFYH01059755">
    <property type="status" value="NOT_ANNOTATED_CDS"/>
    <property type="molecule type" value="Genomic_DNA"/>
</dbReference>
<dbReference type="GeneTree" id="ENSGT00940000153956"/>
<feature type="repeat" description="ANK" evidence="5">
    <location>
        <begin position="246"/>
        <end position="278"/>
    </location>
</feature>
<reference evidence="6" key="2">
    <citation type="submission" date="2025-08" db="UniProtKB">
        <authorList>
            <consortium name="Ensembl"/>
        </authorList>
    </citation>
    <scope>IDENTIFICATION</scope>
</reference>
<proteinExistence type="predicted"/>
<dbReference type="GeneID" id="102362059"/>
<dbReference type="Gene3D" id="1.25.40.20">
    <property type="entry name" value="Ankyrin repeat-containing domain"/>
    <property type="match status" value="2"/>
</dbReference>
<organism evidence="6 7">
    <name type="scientific">Latimeria chalumnae</name>
    <name type="common">Coelacanth</name>
    <dbReference type="NCBI Taxonomy" id="7897"/>
    <lineage>
        <taxon>Eukaryota</taxon>
        <taxon>Metazoa</taxon>
        <taxon>Chordata</taxon>
        <taxon>Craniata</taxon>
        <taxon>Vertebrata</taxon>
        <taxon>Euteleostomi</taxon>
        <taxon>Coelacanthiformes</taxon>
        <taxon>Coelacanthidae</taxon>
        <taxon>Latimeria</taxon>
    </lineage>
</organism>
<accession>H3ARH1</accession>
<dbReference type="GO" id="GO:0005634">
    <property type="term" value="C:nucleus"/>
    <property type="evidence" value="ECO:0007669"/>
    <property type="project" value="UniProtKB-SubCell"/>
</dbReference>
<evidence type="ECO:0000256" key="4">
    <source>
        <dbReference type="ARBA" id="ARBA00023242"/>
    </source>
</evidence>
<dbReference type="OMA" id="MMAKNEA"/>
<keyword evidence="2" id="KW-0677">Repeat</keyword>
<feature type="repeat" description="ANK" evidence="5">
    <location>
        <begin position="147"/>
        <end position="179"/>
    </location>
</feature>
<dbReference type="GO" id="GO:0061629">
    <property type="term" value="F:RNA polymerase II-specific DNA-binding transcription factor binding"/>
    <property type="evidence" value="ECO:0007669"/>
    <property type="project" value="TreeGrafter"/>
</dbReference>
<keyword evidence="4" id="KW-0539">Nucleus</keyword>
<gene>
    <name evidence="6" type="primary">ANKRD2</name>
</gene>
<dbReference type="PANTHER" id="PTHR24126:SF3">
    <property type="entry name" value="ANKYRIN REPEAT DOMAIN-CONTAINING PROTEIN 2"/>
    <property type="match status" value="1"/>
</dbReference>
<dbReference type="InterPro" id="IPR002110">
    <property type="entry name" value="Ankyrin_rpt"/>
</dbReference>
<dbReference type="EMBL" id="AFYH01059754">
    <property type="status" value="NOT_ANNOTATED_CDS"/>
    <property type="molecule type" value="Genomic_DNA"/>
</dbReference>
<name>H3ARH1_LATCH</name>
<evidence type="ECO:0000256" key="1">
    <source>
        <dbReference type="ARBA" id="ARBA00004123"/>
    </source>
</evidence>
<dbReference type="Pfam" id="PF12796">
    <property type="entry name" value="Ank_2"/>
    <property type="match status" value="2"/>
</dbReference>
<reference evidence="7" key="1">
    <citation type="submission" date="2011-08" db="EMBL/GenBank/DDBJ databases">
        <title>The draft genome of Latimeria chalumnae.</title>
        <authorList>
            <person name="Di Palma F."/>
            <person name="Alfoldi J."/>
            <person name="Johnson J."/>
            <person name="Berlin A."/>
            <person name="Gnerre S."/>
            <person name="Jaffe D."/>
            <person name="MacCallum I."/>
            <person name="Young S."/>
            <person name="Walker B.J."/>
            <person name="Lander E."/>
            <person name="Lindblad-Toh K."/>
        </authorList>
    </citation>
    <scope>NUCLEOTIDE SEQUENCE [LARGE SCALE GENOMIC DNA]</scope>
    <source>
        <strain evidence="7">Wild caught</strain>
    </source>
</reference>
<dbReference type="HOGENOM" id="CLU_000134_11_0_1"/>
<dbReference type="eggNOG" id="KOG0504">
    <property type="taxonomic scope" value="Eukaryota"/>
</dbReference>
<dbReference type="Ensembl" id="ENSLACT00000012334.1">
    <property type="protein sequence ID" value="ENSLACP00000012242.1"/>
    <property type="gene ID" value="ENSLACG00000010775.1"/>
</dbReference>
<dbReference type="STRING" id="7897.ENSLACP00000012242"/>
<feature type="repeat" description="ANK" evidence="5">
    <location>
        <begin position="213"/>
        <end position="245"/>
    </location>
</feature>
<dbReference type="SUPFAM" id="SSF48403">
    <property type="entry name" value="Ankyrin repeat"/>
    <property type="match status" value="1"/>
</dbReference>
<dbReference type="KEGG" id="lcm:102362059"/>
<evidence type="ECO:0000313" key="6">
    <source>
        <dbReference type="Ensembl" id="ENSLACP00000012242.1"/>
    </source>
</evidence>
<dbReference type="GO" id="GO:0005737">
    <property type="term" value="C:cytoplasm"/>
    <property type="evidence" value="ECO:0007669"/>
    <property type="project" value="UniProtKB-ARBA"/>
</dbReference>
<comment type="subcellular location">
    <subcellularLocation>
        <location evidence="1">Nucleus</location>
    </subcellularLocation>
</comment>
<keyword evidence="3 5" id="KW-0040">ANK repeat</keyword>
<reference evidence="6" key="3">
    <citation type="submission" date="2025-09" db="UniProtKB">
        <authorList>
            <consortium name="Ensembl"/>
        </authorList>
    </citation>
    <scope>IDENTIFICATION</scope>
</reference>
<dbReference type="PANTHER" id="PTHR24126">
    <property type="entry name" value="ANKYRIN REPEAT, PH AND SEC7 DOMAIN CONTAINING PROTEIN SECG-RELATED"/>
    <property type="match status" value="1"/>
</dbReference>
<evidence type="ECO:0000256" key="5">
    <source>
        <dbReference type="PROSITE-ProRule" id="PRU00023"/>
    </source>
</evidence>
<dbReference type="PRINTS" id="PR01415">
    <property type="entry name" value="ANKYRIN"/>
</dbReference>
<dbReference type="PROSITE" id="PS50088">
    <property type="entry name" value="ANK_REPEAT"/>
    <property type="match status" value="4"/>
</dbReference>
<protein>
    <submittedName>
        <fullName evidence="6">Ankyrin repeat domain 2</fullName>
    </submittedName>
</protein>
<sequence>MEVDIQWATDMIEKQLQLEERNEKIKSHSWKHELASMGSMELEEKDKKPVNTGVANIKAEERVRRTSLDLRREIIGVGGIQNLIELRKKRKNRKIGAALAPEPKLEEDEPTGPVNVPSFLQAAVNGKMKTIEKFLEDGGSPDVCDEFKRSALHRASLGGHLDIVQTLLEHRASTDLRDRLDCTAVHWAARGGRLEVLKLLQSKGASVNVKDKLLSTPLHVAARTGRVDIVEHLLSCGIEINAKDREGDTALHDAVRLNRYRLVKLLIVHGADMQARNVEGKTPVDLVQQWQLDTKEVLEKTETTTGPTTETQE</sequence>
<dbReference type="OrthoDB" id="426293at2759"/>